<dbReference type="PROSITE" id="PS50106">
    <property type="entry name" value="PDZ"/>
    <property type="match status" value="1"/>
</dbReference>
<evidence type="ECO:0000259" key="2">
    <source>
        <dbReference type="PROSITE" id="PS50195"/>
    </source>
</evidence>
<dbReference type="InterPro" id="IPR001478">
    <property type="entry name" value="PDZ"/>
</dbReference>
<evidence type="ECO:0000313" key="3">
    <source>
        <dbReference type="Ensembl" id="ENSCSAVP00000007800.1"/>
    </source>
</evidence>
<dbReference type="Proteomes" id="UP000007875">
    <property type="component" value="Unassembled WGS sequence"/>
</dbReference>
<dbReference type="PANTHER" id="PTHR12431">
    <property type="entry name" value="SORTING NEXIN 17 AND 27"/>
    <property type="match status" value="1"/>
</dbReference>
<dbReference type="GeneTree" id="ENSGT00950000183212"/>
<accession>H2YR40</accession>
<dbReference type="InterPro" id="IPR036034">
    <property type="entry name" value="PDZ_sf"/>
</dbReference>
<reference evidence="4" key="1">
    <citation type="submission" date="2003-08" db="EMBL/GenBank/DDBJ databases">
        <authorList>
            <person name="Birren B."/>
            <person name="Nusbaum C."/>
            <person name="Abebe A."/>
            <person name="Abouelleil A."/>
            <person name="Adekoya E."/>
            <person name="Ait-zahra M."/>
            <person name="Allen N."/>
            <person name="Allen T."/>
            <person name="An P."/>
            <person name="Anderson M."/>
            <person name="Anderson S."/>
            <person name="Arachchi H."/>
            <person name="Armbruster J."/>
            <person name="Bachantsang P."/>
            <person name="Baldwin J."/>
            <person name="Barry A."/>
            <person name="Bayul T."/>
            <person name="Blitshsteyn B."/>
            <person name="Bloom T."/>
            <person name="Blye J."/>
            <person name="Boguslavskiy L."/>
            <person name="Borowsky M."/>
            <person name="Boukhgalter B."/>
            <person name="Brunache A."/>
            <person name="Butler J."/>
            <person name="Calixte N."/>
            <person name="Calvo S."/>
            <person name="Camarata J."/>
            <person name="Campo K."/>
            <person name="Chang J."/>
            <person name="Cheshatsang Y."/>
            <person name="Citroen M."/>
            <person name="Collymore A."/>
            <person name="Considine T."/>
            <person name="Cook A."/>
            <person name="Cooke P."/>
            <person name="Corum B."/>
            <person name="Cuomo C."/>
            <person name="David R."/>
            <person name="Dawoe T."/>
            <person name="Degray S."/>
            <person name="Dodge S."/>
            <person name="Dooley K."/>
            <person name="Dorje P."/>
            <person name="Dorjee K."/>
            <person name="Dorris L."/>
            <person name="Duffey N."/>
            <person name="Dupes A."/>
            <person name="Elkins T."/>
            <person name="Engels R."/>
            <person name="Erickson J."/>
            <person name="Farina A."/>
            <person name="Faro S."/>
            <person name="Ferreira P."/>
            <person name="Fischer H."/>
            <person name="Fitzgerald M."/>
            <person name="Foley K."/>
            <person name="Gage D."/>
            <person name="Galagan J."/>
            <person name="Gearin G."/>
            <person name="Gnerre S."/>
            <person name="Gnirke A."/>
            <person name="Goyette A."/>
            <person name="Graham J."/>
            <person name="Grandbois E."/>
            <person name="Gyaltsen K."/>
            <person name="Hafez N."/>
            <person name="Hagopian D."/>
            <person name="Hagos B."/>
            <person name="Hall J."/>
            <person name="Hatcher B."/>
            <person name="Heller A."/>
            <person name="Higgins H."/>
            <person name="Honan T."/>
            <person name="Horn A."/>
            <person name="Houde N."/>
            <person name="Hughes L."/>
            <person name="Hulme W."/>
            <person name="Husby E."/>
            <person name="Iliev I."/>
            <person name="Jaffe D."/>
            <person name="Jones C."/>
            <person name="Kamal M."/>
            <person name="Kamat A."/>
            <person name="Kamvysselis M."/>
            <person name="Karlsson E."/>
            <person name="Kells C."/>
            <person name="Kieu A."/>
            <person name="Kisner P."/>
            <person name="Kodira C."/>
            <person name="Kulbokas E."/>
            <person name="Labutti K."/>
            <person name="Lama D."/>
            <person name="Landers T."/>
            <person name="Leger J."/>
            <person name="Levine S."/>
            <person name="Lewis D."/>
            <person name="Lewis T."/>
            <person name="Lindblad-toh K."/>
            <person name="Liu X."/>
            <person name="Lokyitsang T."/>
            <person name="Lokyitsang Y."/>
            <person name="Lucien O."/>
            <person name="Lui A."/>
            <person name="Ma L.J."/>
            <person name="Mabbitt R."/>
            <person name="Macdonald J."/>
            <person name="Maclean C."/>
            <person name="Major J."/>
            <person name="Manning J."/>
            <person name="Marabella R."/>
            <person name="Maru K."/>
            <person name="Matthews C."/>
            <person name="Mauceli E."/>
            <person name="Mccarthy M."/>
            <person name="Mcdonough S."/>
            <person name="Mcghee T."/>
            <person name="Meldrim J."/>
            <person name="Meneus L."/>
            <person name="Mesirov J."/>
            <person name="Mihalev A."/>
            <person name="Mihova T."/>
            <person name="Mikkelsen T."/>
            <person name="Mlenga V."/>
            <person name="Moru K."/>
            <person name="Mozes J."/>
            <person name="Mulrain L."/>
            <person name="Munson G."/>
            <person name="Naylor J."/>
            <person name="Newes C."/>
            <person name="Nguyen C."/>
            <person name="Nguyen N."/>
            <person name="Nguyen T."/>
            <person name="Nicol R."/>
            <person name="Nielsen C."/>
            <person name="Nizzari M."/>
            <person name="Norbu C."/>
            <person name="Norbu N."/>
            <person name="O'donnell P."/>
            <person name="Okoawo O."/>
            <person name="O'leary S."/>
            <person name="Omotosho B."/>
            <person name="O'neill K."/>
            <person name="Osman S."/>
            <person name="Parker S."/>
            <person name="Perrin D."/>
            <person name="Phunkhang P."/>
            <person name="Piqani B."/>
            <person name="Purcell S."/>
            <person name="Rachupka T."/>
            <person name="Ramasamy U."/>
            <person name="Rameau R."/>
            <person name="Ray V."/>
            <person name="Raymond C."/>
            <person name="Retta R."/>
            <person name="Richardson S."/>
            <person name="Rise C."/>
            <person name="Rodriguez J."/>
            <person name="Rogers J."/>
            <person name="Rogov P."/>
            <person name="Rutman M."/>
            <person name="Schupbach R."/>
            <person name="Seaman C."/>
            <person name="Settipalli S."/>
            <person name="Sharpe T."/>
            <person name="Sheridan J."/>
            <person name="Sherpa N."/>
            <person name="Shi J."/>
            <person name="Smirnov S."/>
            <person name="Smith C."/>
            <person name="Sougnez C."/>
            <person name="Spencer B."/>
            <person name="Stalker J."/>
            <person name="Stange-thomann N."/>
            <person name="Stavropoulos S."/>
            <person name="Stetson K."/>
            <person name="Stone C."/>
            <person name="Stone S."/>
            <person name="Stubbs M."/>
            <person name="Talamas J."/>
            <person name="Tchuinga P."/>
            <person name="Tenzing P."/>
            <person name="Tesfaye S."/>
            <person name="Theodore J."/>
            <person name="Thoulutsang Y."/>
            <person name="Topham K."/>
            <person name="Towey S."/>
            <person name="Tsamla T."/>
            <person name="Tsomo N."/>
            <person name="Vallee D."/>
            <person name="Vassiliev H."/>
            <person name="Venkataraman V."/>
            <person name="Vinson J."/>
            <person name="Vo A."/>
            <person name="Wade C."/>
            <person name="Wang S."/>
            <person name="Wangchuk T."/>
            <person name="Wangdi T."/>
            <person name="Whittaker C."/>
            <person name="Wilkinson J."/>
            <person name="Wu Y."/>
            <person name="Wyman D."/>
            <person name="Yadav S."/>
            <person name="Yang S."/>
            <person name="Yang X."/>
            <person name="Yeager S."/>
            <person name="Yee E."/>
            <person name="Young G."/>
            <person name="Zainoun J."/>
            <person name="Zembeck L."/>
            <person name="Zimmer A."/>
            <person name="Zody M."/>
            <person name="Lander E."/>
        </authorList>
    </citation>
    <scope>NUCLEOTIDE SEQUENCE [LARGE SCALE GENOMIC DNA]</scope>
</reference>
<organism evidence="3 4">
    <name type="scientific">Ciona savignyi</name>
    <name type="common">Pacific transparent sea squirt</name>
    <dbReference type="NCBI Taxonomy" id="51511"/>
    <lineage>
        <taxon>Eukaryota</taxon>
        <taxon>Metazoa</taxon>
        <taxon>Chordata</taxon>
        <taxon>Tunicata</taxon>
        <taxon>Ascidiacea</taxon>
        <taxon>Phlebobranchia</taxon>
        <taxon>Cionidae</taxon>
        <taxon>Ciona</taxon>
    </lineage>
</organism>
<evidence type="ECO:0008006" key="5">
    <source>
        <dbReference type="Google" id="ProtNLM"/>
    </source>
</evidence>
<dbReference type="SUPFAM" id="SSF50156">
    <property type="entry name" value="PDZ domain-like"/>
    <property type="match status" value="1"/>
</dbReference>
<dbReference type="AlphaFoldDB" id="H2YR40"/>
<reference evidence="3" key="2">
    <citation type="submission" date="2025-08" db="UniProtKB">
        <authorList>
            <consortium name="Ensembl"/>
        </authorList>
    </citation>
    <scope>IDENTIFICATION</scope>
</reference>
<dbReference type="Ensembl" id="ENSCSAVT00000007904.1">
    <property type="protein sequence ID" value="ENSCSAVP00000007800.1"/>
    <property type="gene ID" value="ENSCSAVG00000004663.1"/>
</dbReference>
<dbReference type="Pfam" id="PF00787">
    <property type="entry name" value="PX"/>
    <property type="match status" value="1"/>
</dbReference>
<evidence type="ECO:0000313" key="4">
    <source>
        <dbReference type="Proteomes" id="UP000007875"/>
    </source>
</evidence>
<evidence type="ECO:0000259" key="1">
    <source>
        <dbReference type="PROSITE" id="PS50106"/>
    </source>
</evidence>
<dbReference type="FunFam" id="2.30.42.10:FF:000061">
    <property type="entry name" value="sorting nexin-27 isoform X2"/>
    <property type="match status" value="1"/>
</dbReference>
<feature type="domain" description="PDZ" evidence="1">
    <location>
        <begin position="18"/>
        <end position="111"/>
    </location>
</feature>
<dbReference type="HOGENOM" id="CLU_1247814_0_0_1"/>
<dbReference type="InterPro" id="IPR001683">
    <property type="entry name" value="PX_dom"/>
</dbReference>
<dbReference type="CDD" id="cd23070">
    <property type="entry name" value="PDZ_SNX27-like"/>
    <property type="match status" value="1"/>
</dbReference>
<dbReference type="PROSITE" id="PS50195">
    <property type="entry name" value="PX"/>
    <property type="match status" value="1"/>
</dbReference>
<keyword evidence="4" id="KW-1185">Reference proteome</keyword>
<dbReference type="STRING" id="51511.ENSCSAVP00000007800"/>
<proteinExistence type="predicted"/>
<name>H2YR40_CIOSA</name>
<dbReference type="GO" id="GO:0006886">
    <property type="term" value="P:intracellular protein transport"/>
    <property type="evidence" value="ECO:0007669"/>
    <property type="project" value="TreeGrafter"/>
</dbReference>
<dbReference type="Gene3D" id="3.30.1520.10">
    <property type="entry name" value="Phox-like domain"/>
    <property type="match status" value="1"/>
</dbReference>
<protein>
    <recommendedName>
        <fullName evidence="5">PDZ domain-containing protein</fullName>
    </recommendedName>
</protein>
<sequence length="222" mass="25395">MSDSNRKRRDDVYKGPRKVTIAKTDTGFGFNVRGQVSEGGQLKSINGVLYAPLQHVSAILENGSAELAGVRPGDRILEVNGENVEGATHRQVVDLIKSGGNELSMTVISVPAKDAQRLDPDDEFFYDYTDIRTIEITVPKCEHVEEEGSKYVVYCICLKGKLLVKRRYSEFLNMYDELLKIFSDFDYPKFPSKKLFQLSEPQLERRRSMLEEFIQETFKRRV</sequence>
<dbReference type="Gene3D" id="2.30.42.10">
    <property type="match status" value="1"/>
</dbReference>
<dbReference type="PANTHER" id="PTHR12431:SF19">
    <property type="entry name" value="SORTING NEXIN-27"/>
    <property type="match status" value="1"/>
</dbReference>
<dbReference type="eggNOG" id="KOG3784">
    <property type="taxonomic scope" value="Eukaryota"/>
</dbReference>
<dbReference type="Pfam" id="PF00595">
    <property type="entry name" value="PDZ"/>
    <property type="match status" value="1"/>
</dbReference>
<dbReference type="OMA" id="DYPKFPS"/>
<dbReference type="GO" id="GO:0035091">
    <property type="term" value="F:phosphatidylinositol binding"/>
    <property type="evidence" value="ECO:0007669"/>
    <property type="project" value="InterPro"/>
</dbReference>
<dbReference type="GO" id="GO:0032456">
    <property type="term" value="P:endocytic recycling"/>
    <property type="evidence" value="ECO:0007669"/>
    <property type="project" value="TreeGrafter"/>
</dbReference>
<reference evidence="3" key="3">
    <citation type="submission" date="2025-09" db="UniProtKB">
        <authorList>
            <consortium name="Ensembl"/>
        </authorList>
    </citation>
    <scope>IDENTIFICATION</scope>
</reference>
<dbReference type="GO" id="GO:0005769">
    <property type="term" value="C:early endosome"/>
    <property type="evidence" value="ECO:0007669"/>
    <property type="project" value="TreeGrafter"/>
</dbReference>
<dbReference type="SUPFAM" id="SSF64268">
    <property type="entry name" value="PX domain"/>
    <property type="match status" value="1"/>
</dbReference>
<feature type="domain" description="PX" evidence="2">
    <location>
        <begin position="132"/>
        <end position="222"/>
    </location>
</feature>
<dbReference type="InParanoid" id="H2YR40"/>
<dbReference type="InterPro" id="IPR036871">
    <property type="entry name" value="PX_dom_sf"/>
</dbReference>
<dbReference type="SMART" id="SM00228">
    <property type="entry name" value="PDZ"/>
    <property type="match status" value="1"/>
</dbReference>